<dbReference type="AlphaFoldDB" id="A0A4W5MB97"/>
<dbReference type="InterPro" id="IPR056924">
    <property type="entry name" value="SH3_Tf2-1"/>
</dbReference>
<dbReference type="STRING" id="62062.ENSHHUP00000034610"/>
<organism evidence="4 5">
    <name type="scientific">Hucho hucho</name>
    <name type="common">huchen</name>
    <dbReference type="NCBI Taxonomy" id="62062"/>
    <lineage>
        <taxon>Eukaryota</taxon>
        <taxon>Metazoa</taxon>
        <taxon>Chordata</taxon>
        <taxon>Craniata</taxon>
        <taxon>Vertebrata</taxon>
        <taxon>Euteleostomi</taxon>
        <taxon>Actinopterygii</taxon>
        <taxon>Neopterygii</taxon>
        <taxon>Teleostei</taxon>
        <taxon>Protacanthopterygii</taxon>
        <taxon>Salmoniformes</taxon>
        <taxon>Salmonidae</taxon>
        <taxon>Salmoninae</taxon>
        <taxon>Hucho</taxon>
    </lineage>
</organism>
<comment type="subcellular location">
    <subcellularLocation>
        <location evidence="1">Nucleus</location>
    </subcellularLocation>
</comment>
<dbReference type="SMART" id="SM00298">
    <property type="entry name" value="CHROMO"/>
    <property type="match status" value="1"/>
</dbReference>
<dbReference type="Gene3D" id="2.40.70.10">
    <property type="entry name" value="Acid Proteases"/>
    <property type="match status" value="1"/>
</dbReference>
<reference evidence="4" key="3">
    <citation type="submission" date="2025-09" db="UniProtKB">
        <authorList>
            <consortium name="Ensembl"/>
        </authorList>
    </citation>
    <scope>IDENTIFICATION</scope>
</reference>
<dbReference type="InterPro" id="IPR021109">
    <property type="entry name" value="Peptidase_aspartic_dom_sf"/>
</dbReference>
<keyword evidence="2" id="KW-0472">Membrane</keyword>
<proteinExistence type="predicted"/>
<dbReference type="InterPro" id="IPR023780">
    <property type="entry name" value="Chromo_domain"/>
</dbReference>
<dbReference type="Pfam" id="PF08284">
    <property type="entry name" value="RVP_2"/>
    <property type="match status" value="1"/>
</dbReference>
<dbReference type="InterPro" id="IPR000953">
    <property type="entry name" value="Chromo/chromo_shadow_dom"/>
</dbReference>
<dbReference type="PANTHER" id="PTHR15503">
    <property type="entry name" value="LDOC1 RELATED"/>
    <property type="match status" value="1"/>
</dbReference>
<feature type="transmembrane region" description="Helical" evidence="2">
    <location>
        <begin position="522"/>
        <end position="543"/>
    </location>
</feature>
<evidence type="ECO:0000313" key="4">
    <source>
        <dbReference type="Ensembl" id="ENSHHUP00000034610.1"/>
    </source>
</evidence>
<dbReference type="GeneTree" id="ENSGT00970000195121"/>
<dbReference type="Pfam" id="PF00385">
    <property type="entry name" value="Chromo"/>
    <property type="match status" value="1"/>
</dbReference>
<reference evidence="5" key="1">
    <citation type="submission" date="2018-06" db="EMBL/GenBank/DDBJ databases">
        <title>Genome assembly of Danube salmon.</title>
        <authorList>
            <person name="Macqueen D.J."/>
            <person name="Gundappa M.K."/>
        </authorList>
    </citation>
    <scope>NUCLEOTIDE SEQUENCE [LARGE SCALE GENOMIC DNA]</scope>
</reference>
<evidence type="ECO:0000313" key="5">
    <source>
        <dbReference type="Proteomes" id="UP000314982"/>
    </source>
</evidence>
<sequence>MSRLPMKSVPLLVWAAFGGRRHRPSSHRRSTFHFPFVLSLFSTQLERVQQHETMLQHLGTAMDRVLQTMERWERRGVPPAPLPAPPRSPLCTAPSPGPSGIRLILPREYDGTASGCQGFLLQLELYLATVHLAPSGCESVSALVSCISGKALEWANAVWEEGNAALDQFKEFTRHFRAVFDHPPEGRTSRPPEAGDEDQAHPELSVAHMFLFINFPEFSPHSQHKALVDSGAAGNFIDRSFAHRLGNPIVPVDMPFPVHALDSRPLGSGLIREATAPLSMVMQEGHKERISLFLIDSPAFPMVLGLPWLACHDPTISWQQRALTGWSRECSERCLGVSVGATTVESPDQVSIVRIPSEYAAFFRAIQILRRLNKVSYRLQLPPDYRINPSFHVSLLRPVVAGPLQESDVREVPPPPLDIEGAHAYAVRFILDSRRRARGLQYLVEWEGYGPEERFWVPVKDVLDPSMLREFHCLHPDQPAPRPPGRPRGRCRCAAGAAHQGGVLSLLPPKSVPLLVRAVVDVTGLLAIADPLFIFHLFCLCFLHTWFQFPNYMCMYLTLCSPMFVCVFVISSSLLLEGWYLLPGFCIYARVFCVTGIFPHLSYLFVYWCFIVLNTLSTHHCSPAPDSLYQLPTA</sequence>
<dbReference type="Pfam" id="PF24626">
    <property type="entry name" value="SH3_Tf2-1"/>
    <property type="match status" value="1"/>
</dbReference>
<evidence type="ECO:0000256" key="2">
    <source>
        <dbReference type="SAM" id="Phobius"/>
    </source>
</evidence>
<dbReference type="Proteomes" id="UP000314982">
    <property type="component" value="Unassembled WGS sequence"/>
</dbReference>
<dbReference type="SUPFAM" id="SSF54160">
    <property type="entry name" value="Chromo domain-like"/>
    <property type="match status" value="1"/>
</dbReference>
<feature type="transmembrane region" description="Helical" evidence="2">
    <location>
        <begin position="587"/>
        <end position="610"/>
    </location>
</feature>
<dbReference type="Gene3D" id="2.40.50.40">
    <property type="match status" value="1"/>
</dbReference>
<keyword evidence="2" id="KW-1133">Transmembrane helix</keyword>
<dbReference type="InterPro" id="IPR032567">
    <property type="entry name" value="RTL1-rel"/>
</dbReference>
<dbReference type="GO" id="GO:0005634">
    <property type="term" value="C:nucleus"/>
    <property type="evidence" value="ECO:0007669"/>
    <property type="project" value="UniProtKB-SubCell"/>
</dbReference>
<dbReference type="Ensembl" id="ENSHHUT00000035996.1">
    <property type="protein sequence ID" value="ENSHHUP00000034610.1"/>
    <property type="gene ID" value="ENSHHUG00000021794.1"/>
</dbReference>
<feature type="domain" description="Chromo" evidence="3">
    <location>
        <begin position="425"/>
        <end position="472"/>
    </location>
</feature>
<keyword evidence="2" id="KW-0812">Transmembrane</keyword>
<evidence type="ECO:0000259" key="3">
    <source>
        <dbReference type="PROSITE" id="PS50013"/>
    </source>
</evidence>
<dbReference type="CDD" id="cd00303">
    <property type="entry name" value="retropepsin_like"/>
    <property type="match status" value="1"/>
</dbReference>
<feature type="transmembrane region" description="Helical" evidence="2">
    <location>
        <begin position="555"/>
        <end position="575"/>
    </location>
</feature>
<reference evidence="4" key="2">
    <citation type="submission" date="2025-08" db="UniProtKB">
        <authorList>
            <consortium name="Ensembl"/>
        </authorList>
    </citation>
    <scope>IDENTIFICATION</scope>
</reference>
<dbReference type="InterPro" id="IPR016197">
    <property type="entry name" value="Chromo-like_dom_sf"/>
</dbReference>
<protein>
    <recommendedName>
        <fullName evidence="3">Chromo domain-containing protein</fullName>
    </recommendedName>
</protein>
<keyword evidence="5" id="KW-1185">Reference proteome</keyword>
<name>A0A4W5MB97_9TELE</name>
<dbReference type="PROSITE" id="PS50013">
    <property type="entry name" value="CHROMO_2"/>
    <property type="match status" value="1"/>
</dbReference>
<accession>A0A4W5MB97</accession>
<dbReference type="PANTHER" id="PTHR15503:SF22">
    <property type="entry name" value="TRANSPOSON TY3-I GAG POLYPROTEIN"/>
    <property type="match status" value="1"/>
</dbReference>
<evidence type="ECO:0000256" key="1">
    <source>
        <dbReference type="ARBA" id="ARBA00004123"/>
    </source>
</evidence>